<feature type="coiled-coil region" evidence="5">
    <location>
        <begin position="267"/>
        <end position="318"/>
    </location>
</feature>
<organism evidence="7 8">
    <name type="scientific">Stichopus japonicus</name>
    <name type="common">Sea cucumber</name>
    <dbReference type="NCBI Taxonomy" id="307972"/>
    <lineage>
        <taxon>Eukaryota</taxon>
        <taxon>Metazoa</taxon>
        <taxon>Echinodermata</taxon>
        <taxon>Eleutherozoa</taxon>
        <taxon>Echinozoa</taxon>
        <taxon>Holothuroidea</taxon>
        <taxon>Aspidochirotacea</taxon>
        <taxon>Aspidochirotida</taxon>
        <taxon>Stichopodidae</taxon>
        <taxon>Apostichopus</taxon>
    </lineage>
</organism>
<dbReference type="GO" id="GO:0000978">
    <property type="term" value="F:RNA polymerase II cis-regulatory region sequence-specific DNA binding"/>
    <property type="evidence" value="ECO:0007669"/>
    <property type="project" value="TreeGrafter"/>
</dbReference>
<dbReference type="EMBL" id="MRZV01000503">
    <property type="protein sequence ID" value="PIK48771.1"/>
    <property type="molecule type" value="Genomic_DNA"/>
</dbReference>
<keyword evidence="4" id="KW-0539">Nucleus</keyword>
<dbReference type="Proteomes" id="UP000230750">
    <property type="component" value="Unassembled WGS sequence"/>
</dbReference>
<feature type="compositionally biased region" description="Basic and acidic residues" evidence="6">
    <location>
        <begin position="55"/>
        <end position="71"/>
    </location>
</feature>
<keyword evidence="8" id="KW-1185">Reference proteome</keyword>
<comment type="caution">
    <text evidence="7">The sequence shown here is derived from an EMBL/GenBank/DDBJ whole genome shotgun (WGS) entry which is preliminary data.</text>
</comment>
<evidence type="ECO:0000313" key="7">
    <source>
        <dbReference type="EMBL" id="PIK48771.1"/>
    </source>
</evidence>
<evidence type="ECO:0000256" key="5">
    <source>
        <dbReference type="SAM" id="Coils"/>
    </source>
</evidence>
<dbReference type="InterPro" id="IPR051732">
    <property type="entry name" value="USF"/>
</dbReference>
<comment type="subcellular location">
    <subcellularLocation>
        <location evidence="1">Nucleus</location>
    </subcellularLocation>
</comment>
<dbReference type="GO" id="GO:0000981">
    <property type="term" value="F:DNA-binding transcription factor activity, RNA polymerase II-specific"/>
    <property type="evidence" value="ECO:0007669"/>
    <property type="project" value="TreeGrafter"/>
</dbReference>
<dbReference type="PANTHER" id="PTHR46117">
    <property type="entry name" value="FI24210P1"/>
    <property type="match status" value="1"/>
</dbReference>
<evidence type="ECO:0000313" key="8">
    <source>
        <dbReference type="Proteomes" id="UP000230750"/>
    </source>
</evidence>
<evidence type="ECO:0000256" key="4">
    <source>
        <dbReference type="ARBA" id="ARBA00023242"/>
    </source>
</evidence>
<keyword evidence="3" id="KW-0804">Transcription</keyword>
<dbReference type="OrthoDB" id="690068at2759"/>
<dbReference type="PANTHER" id="PTHR46117:SF3">
    <property type="entry name" value="FI24210P1"/>
    <property type="match status" value="1"/>
</dbReference>
<evidence type="ECO:0000256" key="1">
    <source>
        <dbReference type="ARBA" id="ARBA00004123"/>
    </source>
</evidence>
<name>A0A2G8KL90_STIJA</name>
<dbReference type="Gene3D" id="4.10.280.10">
    <property type="entry name" value="Helix-loop-helix DNA-binding domain"/>
    <property type="match status" value="1"/>
</dbReference>
<evidence type="ECO:0000256" key="3">
    <source>
        <dbReference type="ARBA" id="ARBA00023163"/>
    </source>
</evidence>
<dbReference type="InterPro" id="IPR036638">
    <property type="entry name" value="HLH_DNA-bd_sf"/>
</dbReference>
<dbReference type="AlphaFoldDB" id="A0A2G8KL90"/>
<sequence length="325" mass="35512">MVVSNTSVTPHSKLGQITGMRRFFVRESSHLLIPPRIHLSEVKSDSPGGLIVSRSLDEGVKGDTDREQDMKDDQEEPVTVVTADEDGHTLANADSLYQFPSDASNVSVGSVTYRVVSLPQTNAETPTSQRTTVQTGGQPALAQVIQAPFNSEENSSGDGQGGETRFTYFPASAMSETNGASTGAENQTLQSATNAGGQFYVMMSPQDVLQGVSQRTIAPRTHQFSPKLDTVRTARDDRRRATHNEGEYSLDFLQSKGGILMKTCEYIDDLKNANGKMAESLKETERLSVELEIHRQQVEELKNENALLRAQLQQHGVEPVQSVNS</sequence>
<gene>
    <name evidence="7" type="ORF">BSL78_14367</name>
</gene>
<reference evidence="7 8" key="1">
    <citation type="journal article" date="2017" name="PLoS Biol.">
        <title>The sea cucumber genome provides insights into morphological evolution and visceral regeneration.</title>
        <authorList>
            <person name="Zhang X."/>
            <person name="Sun L."/>
            <person name="Yuan J."/>
            <person name="Sun Y."/>
            <person name="Gao Y."/>
            <person name="Zhang L."/>
            <person name="Li S."/>
            <person name="Dai H."/>
            <person name="Hamel J.F."/>
            <person name="Liu C."/>
            <person name="Yu Y."/>
            <person name="Liu S."/>
            <person name="Lin W."/>
            <person name="Guo K."/>
            <person name="Jin S."/>
            <person name="Xu P."/>
            <person name="Storey K.B."/>
            <person name="Huan P."/>
            <person name="Zhang T."/>
            <person name="Zhou Y."/>
            <person name="Zhang J."/>
            <person name="Lin C."/>
            <person name="Li X."/>
            <person name="Xing L."/>
            <person name="Huo D."/>
            <person name="Sun M."/>
            <person name="Wang L."/>
            <person name="Mercier A."/>
            <person name="Li F."/>
            <person name="Yang H."/>
            <person name="Xiang J."/>
        </authorList>
    </citation>
    <scope>NUCLEOTIDE SEQUENCE [LARGE SCALE GENOMIC DNA]</scope>
    <source>
        <strain evidence="7">Shaxun</strain>
        <tissue evidence="7">Muscle</tissue>
    </source>
</reference>
<feature type="region of interest" description="Disordered" evidence="6">
    <location>
        <begin position="50"/>
        <end position="76"/>
    </location>
</feature>
<protein>
    <submittedName>
        <fullName evidence="7">Putative upstream stimulatory factor isoform X3</fullName>
    </submittedName>
</protein>
<keyword evidence="2" id="KW-0805">Transcription regulation</keyword>
<proteinExistence type="predicted"/>
<dbReference type="GO" id="GO:0046983">
    <property type="term" value="F:protein dimerization activity"/>
    <property type="evidence" value="ECO:0007669"/>
    <property type="project" value="InterPro"/>
</dbReference>
<accession>A0A2G8KL90</accession>
<evidence type="ECO:0000256" key="2">
    <source>
        <dbReference type="ARBA" id="ARBA00023015"/>
    </source>
</evidence>
<keyword evidence="5" id="KW-0175">Coiled coil</keyword>
<dbReference type="STRING" id="307972.A0A2G8KL90"/>
<evidence type="ECO:0000256" key="6">
    <source>
        <dbReference type="SAM" id="MobiDB-lite"/>
    </source>
</evidence>
<dbReference type="GO" id="GO:0005634">
    <property type="term" value="C:nucleus"/>
    <property type="evidence" value="ECO:0007669"/>
    <property type="project" value="UniProtKB-SubCell"/>
</dbReference>